<dbReference type="Pfam" id="PF00089">
    <property type="entry name" value="Trypsin"/>
    <property type="match status" value="1"/>
</dbReference>
<dbReference type="InterPro" id="IPR043504">
    <property type="entry name" value="Peptidase_S1_PA_chymotrypsin"/>
</dbReference>
<evidence type="ECO:0000259" key="3">
    <source>
        <dbReference type="PROSITE" id="PS50240"/>
    </source>
</evidence>
<feature type="domain" description="Peptidase S1" evidence="3">
    <location>
        <begin position="1"/>
        <end position="257"/>
    </location>
</feature>
<keyword evidence="2" id="KW-0378">Hydrolase</keyword>
<evidence type="ECO:0000313" key="4">
    <source>
        <dbReference type="WBParaSite" id="HPLM_0000350201-mRNA-1"/>
    </source>
</evidence>
<dbReference type="CDD" id="cd00190">
    <property type="entry name" value="Tryp_SPc"/>
    <property type="match status" value="1"/>
</dbReference>
<dbReference type="InterPro" id="IPR009003">
    <property type="entry name" value="Peptidase_S1_PA"/>
</dbReference>
<dbReference type="AlphaFoldDB" id="A0A0N4W1I3"/>
<dbReference type="WBParaSite" id="HPLM_0000350201-mRNA-1">
    <property type="protein sequence ID" value="HPLM_0000350201-mRNA-1"/>
    <property type="gene ID" value="HPLM_0000350201"/>
</dbReference>
<dbReference type="InterPro" id="IPR033116">
    <property type="entry name" value="TRYPSIN_SER"/>
</dbReference>
<keyword evidence="1" id="KW-1015">Disulfide bond</keyword>
<protein>
    <submittedName>
        <fullName evidence="4">Peptidase S1 domain-containing protein</fullName>
    </submittedName>
</protein>
<accession>A0A0N4W1I3</accession>
<dbReference type="PROSITE" id="PS50240">
    <property type="entry name" value="TRYPSIN_DOM"/>
    <property type="match status" value="1"/>
</dbReference>
<dbReference type="InterPro" id="IPR018114">
    <property type="entry name" value="TRYPSIN_HIS"/>
</dbReference>
<evidence type="ECO:0000256" key="2">
    <source>
        <dbReference type="RuleBase" id="RU363034"/>
    </source>
</evidence>
<keyword evidence="2" id="KW-0645">Protease</keyword>
<name>A0A0N4W1I3_HAEPC</name>
<keyword evidence="2" id="KW-0720">Serine protease</keyword>
<dbReference type="OMA" id="CVKTWRF"/>
<evidence type="ECO:0000256" key="1">
    <source>
        <dbReference type="ARBA" id="ARBA00023157"/>
    </source>
</evidence>
<reference evidence="4" key="1">
    <citation type="submission" date="2016-04" db="UniProtKB">
        <authorList>
            <consortium name="WormBaseParasite"/>
        </authorList>
    </citation>
    <scope>IDENTIFICATION</scope>
</reference>
<dbReference type="PANTHER" id="PTHR24260">
    <property type="match status" value="1"/>
</dbReference>
<dbReference type="InterPro" id="IPR001314">
    <property type="entry name" value="Peptidase_S1A"/>
</dbReference>
<organism evidence="4">
    <name type="scientific">Haemonchus placei</name>
    <name type="common">Barber's pole worm</name>
    <dbReference type="NCBI Taxonomy" id="6290"/>
    <lineage>
        <taxon>Eukaryota</taxon>
        <taxon>Metazoa</taxon>
        <taxon>Ecdysozoa</taxon>
        <taxon>Nematoda</taxon>
        <taxon>Chromadorea</taxon>
        <taxon>Rhabditida</taxon>
        <taxon>Rhabditina</taxon>
        <taxon>Rhabditomorpha</taxon>
        <taxon>Strongyloidea</taxon>
        <taxon>Trichostrongylidae</taxon>
        <taxon>Haemonchus</taxon>
    </lineage>
</organism>
<proteinExistence type="predicted"/>
<dbReference type="Gene3D" id="2.40.10.10">
    <property type="entry name" value="Trypsin-like serine proteases"/>
    <property type="match status" value="2"/>
</dbReference>
<dbReference type="SMART" id="SM00020">
    <property type="entry name" value="Tryp_SPc"/>
    <property type="match status" value="1"/>
</dbReference>
<dbReference type="PANTHER" id="PTHR24260:SF136">
    <property type="entry name" value="GH08193P-RELATED"/>
    <property type="match status" value="1"/>
</dbReference>
<dbReference type="PRINTS" id="PR00722">
    <property type="entry name" value="CHYMOTRYPSIN"/>
</dbReference>
<sequence>LDEGLMCGATVIDEYWILTAAHCIQKKPKKAFILTGLRTLNNPLHTHHVEKTVIHPEYDENTIANDIALVKSVSSLLRKGVSPVCLARDDSSILSLNREALVVGFGLHIVSWSAFELTMSASDVILTSTLPIIPQRECRLEWSAVSGGSIAITDKQLCAGSKLHGTAPGDSGGPLLAKDLFGRLVQIGITSFGAGGTSGLLDQNTYPGQLKFQLKRKCFQCKFGNSHFSLTIRFTAFLPIRSICNKFRHYLPFTAPL</sequence>
<dbReference type="GO" id="GO:0006508">
    <property type="term" value="P:proteolysis"/>
    <property type="evidence" value="ECO:0007669"/>
    <property type="project" value="UniProtKB-KW"/>
</dbReference>
<dbReference type="PROSITE" id="PS00134">
    <property type="entry name" value="TRYPSIN_HIS"/>
    <property type="match status" value="1"/>
</dbReference>
<dbReference type="PROSITE" id="PS00135">
    <property type="entry name" value="TRYPSIN_SER"/>
    <property type="match status" value="1"/>
</dbReference>
<dbReference type="InterPro" id="IPR001254">
    <property type="entry name" value="Trypsin_dom"/>
</dbReference>
<dbReference type="InterPro" id="IPR051333">
    <property type="entry name" value="CLIP_Serine_Protease"/>
</dbReference>
<dbReference type="GO" id="GO:0004252">
    <property type="term" value="F:serine-type endopeptidase activity"/>
    <property type="evidence" value="ECO:0007669"/>
    <property type="project" value="InterPro"/>
</dbReference>
<dbReference type="SUPFAM" id="SSF50494">
    <property type="entry name" value="Trypsin-like serine proteases"/>
    <property type="match status" value="1"/>
</dbReference>
<dbReference type="FunFam" id="2.40.10.10:FF:000068">
    <property type="entry name" value="transmembrane protease serine 2"/>
    <property type="match status" value="1"/>
</dbReference>